<feature type="transmembrane region" description="Helical" evidence="6">
    <location>
        <begin position="29"/>
        <end position="55"/>
    </location>
</feature>
<comment type="subcellular location">
    <subcellularLocation>
        <location evidence="1">Membrane</location>
        <topology evidence="1">Multi-pass membrane protein</topology>
    </subcellularLocation>
</comment>
<evidence type="ECO:0000256" key="6">
    <source>
        <dbReference type="SAM" id="Phobius"/>
    </source>
</evidence>
<gene>
    <name evidence="7" type="ORF">LOTGIDRAFT_161162</name>
</gene>
<dbReference type="InterPro" id="IPR018787">
    <property type="entry name" value="DUF2371_TMEM200"/>
</dbReference>
<feature type="transmembrane region" description="Helical" evidence="6">
    <location>
        <begin position="99"/>
        <end position="120"/>
    </location>
</feature>
<evidence type="ECO:0000256" key="3">
    <source>
        <dbReference type="ARBA" id="ARBA00022692"/>
    </source>
</evidence>
<reference evidence="7 8" key="1">
    <citation type="journal article" date="2013" name="Nature">
        <title>Insights into bilaterian evolution from three spiralian genomes.</title>
        <authorList>
            <person name="Simakov O."/>
            <person name="Marletaz F."/>
            <person name="Cho S.J."/>
            <person name="Edsinger-Gonzales E."/>
            <person name="Havlak P."/>
            <person name="Hellsten U."/>
            <person name="Kuo D.H."/>
            <person name="Larsson T."/>
            <person name="Lv J."/>
            <person name="Arendt D."/>
            <person name="Savage R."/>
            <person name="Osoegawa K."/>
            <person name="de Jong P."/>
            <person name="Grimwood J."/>
            <person name="Chapman J.A."/>
            <person name="Shapiro H."/>
            <person name="Aerts A."/>
            <person name="Otillar R.P."/>
            <person name="Terry A.Y."/>
            <person name="Boore J.L."/>
            <person name="Grigoriev I.V."/>
            <person name="Lindberg D.R."/>
            <person name="Seaver E.C."/>
            <person name="Weisblat D.A."/>
            <person name="Putnam N.H."/>
            <person name="Rokhsar D.S."/>
        </authorList>
    </citation>
    <scope>NUCLEOTIDE SEQUENCE [LARGE SCALE GENOMIC DNA]</scope>
</reference>
<dbReference type="CTD" id="20238638"/>
<dbReference type="Proteomes" id="UP000030746">
    <property type="component" value="Unassembled WGS sequence"/>
</dbReference>
<dbReference type="Pfam" id="PF10177">
    <property type="entry name" value="DUF2371"/>
    <property type="match status" value="1"/>
</dbReference>
<dbReference type="HOGENOM" id="CLU_635074_0_0_1"/>
<dbReference type="PANTHER" id="PTHR31815">
    <property type="entry name" value="AGAP005329-PA"/>
    <property type="match status" value="1"/>
</dbReference>
<dbReference type="PANTHER" id="PTHR31815:SF1">
    <property type="entry name" value="TRANSMEMBRANE PROTEIN 200C"/>
    <property type="match status" value="1"/>
</dbReference>
<accession>V4ALK2</accession>
<evidence type="ECO:0000313" key="7">
    <source>
        <dbReference type="EMBL" id="ESO94466.1"/>
    </source>
</evidence>
<sequence>MFVPHARVRLVGLREHTERRRRRVARRRLNCIEIIRMPCLLPTLGAILLGIFVMASGCMMSVLGYKAQISTDPTLMQNTTEIVSMQDETTYYTLKVMSYIGPMLMGIGLFVIIVAAVLYCEIMDKYVNIVPDKNSKKIGRDQLYKMIIEQFRKNYFRGIEVPLQKPHPLLRSSSMNKTLFKALSISTPAMLATPELTSPWKTRHKSPVPDMTIKESVKQKLMEWEEIWLKTSSLPNIRPAENVSTDIESTSDITREEYLKSKRMSKSCGHVPHVYNSVGEFSEVASSGLDNPAYLPDAEKEKLLKPTTAKLPDNYQSFENVKDPLNVQLVSVIVHKASIHTPPKIYDMQMKGMRAIRSFDHESGLDKTFVDMKQSNKCKSCIGLVSGQKSPNLLHANTHFKPRQQEEGVTTNTIAISGDMLRIFDMAEMAQV</sequence>
<dbReference type="RefSeq" id="XP_009054750.1">
    <property type="nucleotide sequence ID" value="XM_009056502.1"/>
</dbReference>
<evidence type="ECO:0000256" key="4">
    <source>
        <dbReference type="ARBA" id="ARBA00022989"/>
    </source>
</evidence>
<keyword evidence="5 6" id="KW-0472">Membrane</keyword>
<dbReference type="GeneID" id="20238638"/>
<evidence type="ECO:0000313" key="8">
    <source>
        <dbReference type="Proteomes" id="UP000030746"/>
    </source>
</evidence>
<proteinExistence type="inferred from homology"/>
<evidence type="ECO:0000256" key="1">
    <source>
        <dbReference type="ARBA" id="ARBA00004141"/>
    </source>
</evidence>
<dbReference type="KEGG" id="lgi:LOTGIDRAFT_161162"/>
<keyword evidence="8" id="KW-1185">Reference proteome</keyword>
<name>V4ALK2_LOTGI</name>
<keyword evidence="4 6" id="KW-1133">Transmembrane helix</keyword>
<dbReference type="AlphaFoldDB" id="V4ALK2"/>
<organism evidence="7 8">
    <name type="scientific">Lottia gigantea</name>
    <name type="common">Giant owl limpet</name>
    <dbReference type="NCBI Taxonomy" id="225164"/>
    <lineage>
        <taxon>Eukaryota</taxon>
        <taxon>Metazoa</taxon>
        <taxon>Spiralia</taxon>
        <taxon>Lophotrochozoa</taxon>
        <taxon>Mollusca</taxon>
        <taxon>Gastropoda</taxon>
        <taxon>Patellogastropoda</taxon>
        <taxon>Lottioidea</taxon>
        <taxon>Lottiidae</taxon>
        <taxon>Lottia</taxon>
    </lineage>
</organism>
<dbReference type="STRING" id="225164.V4ALK2"/>
<dbReference type="EMBL" id="KB201802">
    <property type="protein sequence ID" value="ESO94466.1"/>
    <property type="molecule type" value="Genomic_DNA"/>
</dbReference>
<comment type="similarity">
    <text evidence="2">Belongs to the TMEM200 family.</text>
</comment>
<protein>
    <submittedName>
        <fullName evidence="7">Uncharacterized protein</fullName>
    </submittedName>
</protein>
<evidence type="ECO:0000256" key="5">
    <source>
        <dbReference type="ARBA" id="ARBA00023136"/>
    </source>
</evidence>
<dbReference type="OrthoDB" id="9994280at2759"/>
<keyword evidence="3 6" id="KW-0812">Transmembrane</keyword>
<evidence type="ECO:0000256" key="2">
    <source>
        <dbReference type="ARBA" id="ARBA00005308"/>
    </source>
</evidence>
<dbReference type="GO" id="GO:0016020">
    <property type="term" value="C:membrane"/>
    <property type="evidence" value="ECO:0007669"/>
    <property type="project" value="UniProtKB-SubCell"/>
</dbReference>